<keyword evidence="4" id="KW-1185">Reference proteome</keyword>
<feature type="domain" description="AMP-dependent synthetase/ligase" evidence="1">
    <location>
        <begin position="17"/>
        <end position="400"/>
    </location>
</feature>
<name>A0ABT5UBQ4_9GAMM</name>
<gene>
    <name evidence="3" type="ORF">ORQ98_17770</name>
</gene>
<dbReference type="CDD" id="cd12119">
    <property type="entry name" value="ttLC_FACS_AlkK_like"/>
    <property type="match status" value="1"/>
</dbReference>
<dbReference type="Proteomes" id="UP001528823">
    <property type="component" value="Unassembled WGS sequence"/>
</dbReference>
<dbReference type="InterPro" id="IPR020845">
    <property type="entry name" value="AMP-binding_CS"/>
</dbReference>
<dbReference type="PANTHER" id="PTHR43767">
    <property type="entry name" value="LONG-CHAIN-FATTY-ACID--COA LIGASE"/>
    <property type="match status" value="1"/>
</dbReference>
<dbReference type="Gene3D" id="3.40.50.12780">
    <property type="entry name" value="N-terminal domain of ligase-like"/>
    <property type="match status" value="1"/>
</dbReference>
<dbReference type="InterPro" id="IPR050237">
    <property type="entry name" value="ATP-dep_AMP-bd_enzyme"/>
</dbReference>
<sequence>MQGNIMQYPLLTHDIIRKAVERSPDQLIVSRMPTGAIHQYTYADAYQRIQQLANGLIGLGVTSGQRIGTLAWSHYQHLECYYAISGIGAVVHPINVRLFPEQIKYIINHAEDQYLFMDPEFIPLVEKFYQELPNIKGFIINCTRAQLPQTRLSNVIAYEQLLSDQKPYFDWQRFDSRKAASLCYTSGTTGHPKGVLADHYACVLHATVTGSSQFLDLSPYTSALPAVPMYHVCAWGLPFSAILYGCKLVMPGSQLDGASLYQLIEQQQVDKAFGVPTIWQTFYHYLQESGNYVPSLKLIAVGGATSPSALVEAYANEYDVYWMGLWGMTETGPLATTAIPTPRVMDLPLKERIAIQSSAGQPIFGIEIEIFDDYNRPLPHDGDTCGHLKVKGPWVIEHYYNSNVKVCDDNGWFDTGDIATIDESGYLCIIDRSKDLVKSGGEWISSAILENAALHYPAIQQACVVAAKHPKWGERPIMLIVLKPDQQFDKNLLRAVLAEHVASWWLPDAIIQVTELPLTGTGKLRKVELRKQYQNYLLTQ</sequence>
<dbReference type="Gene3D" id="3.30.300.30">
    <property type="match status" value="1"/>
</dbReference>
<evidence type="ECO:0000313" key="4">
    <source>
        <dbReference type="Proteomes" id="UP001528823"/>
    </source>
</evidence>
<evidence type="ECO:0000313" key="3">
    <source>
        <dbReference type="EMBL" id="MDE1463803.1"/>
    </source>
</evidence>
<dbReference type="RefSeq" id="WP_274690131.1">
    <property type="nucleotide sequence ID" value="NZ_JAPMOU010000024.1"/>
</dbReference>
<dbReference type="Pfam" id="PF13193">
    <property type="entry name" value="AMP-binding_C"/>
    <property type="match status" value="1"/>
</dbReference>
<dbReference type="GO" id="GO:0016874">
    <property type="term" value="F:ligase activity"/>
    <property type="evidence" value="ECO:0007669"/>
    <property type="project" value="UniProtKB-KW"/>
</dbReference>
<dbReference type="InterPro" id="IPR025110">
    <property type="entry name" value="AMP-bd_C"/>
</dbReference>
<proteinExistence type="predicted"/>
<dbReference type="PROSITE" id="PS00455">
    <property type="entry name" value="AMP_BINDING"/>
    <property type="match status" value="1"/>
</dbReference>
<reference evidence="3 4" key="1">
    <citation type="submission" date="2022-11" db="EMBL/GenBank/DDBJ databases">
        <title>Spartinivicinus poritis sp. nov., isolated from scleractinian coral Porites lutea.</title>
        <authorList>
            <person name="Zhang G."/>
            <person name="Cai L."/>
            <person name="Wei Q."/>
        </authorList>
    </citation>
    <scope>NUCLEOTIDE SEQUENCE [LARGE SCALE GENOMIC DNA]</scope>
    <source>
        <strain evidence="3 4">A2-2</strain>
    </source>
</reference>
<dbReference type="EMBL" id="JAPMOU010000024">
    <property type="protein sequence ID" value="MDE1463803.1"/>
    <property type="molecule type" value="Genomic_DNA"/>
</dbReference>
<dbReference type="InterPro" id="IPR042099">
    <property type="entry name" value="ANL_N_sf"/>
</dbReference>
<feature type="domain" description="AMP-binding enzyme C-terminal" evidence="2">
    <location>
        <begin position="449"/>
        <end position="523"/>
    </location>
</feature>
<protein>
    <submittedName>
        <fullName evidence="3">Long-chain fatty acid--CoA ligase</fullName>
    </submittedName>
</protein>
<keyword evidence="3" id="KW-0436">Ligase</keyword>
<dbReference type="NCBIfam" id="NF004837">
    <property type="entry name" value="PRK06187.1"/>
    <property type="match status" value="1"/>
</dbReference>
<dbReference type="InterPro" id="IPR045851">
    <property type="entry name" value="AMP-bd_C_sf"/>
</dbReference>
<accession>A0ABT5UBQ4</accession>
<dbReference type="PANTHER" id="PTHR43767:SF11">
    <property type="entry name" value="MEDIUM-CHAIN-FATTY-ACID--COA LIGASE"/>
    <property type="match status" value="1"/>
</dbReference>
<evidence type="ECO:0000259" key="2">
    <source>
        <dbReference type="Pfam" id="PF13193"/>
    </source>
</evidence>
<evidence type="ECO:0000259" key="1">
    <source>
        <dbReference type="Pfam" id="PF00501"/>
    </source>
</evidence>
<organism evidence="3 4">
    <name type="scientific">Spartinivicinus poritis</name>
    <dbReference type="NCBI Taxonomy" id="2994640"/>
    <lineage>
        <taxon>Bacteria</taxon>
        <taxon>Pseudomonadati</taxon>
        <taxon>Pseudomonadota</taxon>
        <taxon>Gammaproteobacteria</taxon>
        <taxon>Oceanospirillales</taxon>
        <taxon>Zooshikellaceae</taxon>
        <taxon>Spartinivicinus</taxon>
    </lineage>
</organism>
<dbReference type="InterPro" id="IPR000873">
    <property type="entry name" value="AMP-dep_synth/lig_dom"/>
</dbReference>
<dbReference type="Pfam" id="PF00501">
    <property type="entry name" value="AMP-binding"/>
    <property type="match status" value="1"/>
</dbReference>
<dbReference type="SUPFAM" id="SSF56801">
    <property type="entry name" value="Acetyl-CoA synthetase-like"/>
    <property type="match status" value="1"/>
</dbReference>
<comment type="caution">
    <text evidence="3">The sequence shown here is derived from an EMBL/GenBank/DDBJ whole genome shotgun (WGS) entry which is preliminary data.</text>
</comment>